<evidence type="ECO:0000256" key="1">
    <source>
        <dbReference type="SAM" id="Coils"/>
    </source>
</evidence>
<organism evidence="3">
    <name type="scientific">uncultured marine group II/III euryarchaeote AD1000_23_G03</name>
    <dbReference type="NCBI Taxonomy" id="1457739"/>
    <lineage>
        <taxon>Archaea</taxon>
        <taxon>Methanobacteriati</taxon>
        <taxon>Methanobacteriota</taxon>
        <taxon>environmental samples</taxon>
    </lineage>
</organism>
<accession>A0A075FMJ9</accession>
<dbReference type="AlphaFoldDB" id="A0A075FMJ9"/>
<evidence type="ECO:0000256" key="2">
    <source>
        <dbReference type="SAM" id="MobiDB-lite"/>
    </source>
</evidence>
<dbReference type="SUPFAM" id="SSF57997">
    <property type="entry name" value="Tropomyosin"/>
    <property type="match status" value="1"/>
</dbReference>
<evidence type="ECO:0000313" key="3">
    <source>
        <dbReference type="EMBL" id="AIE92473.1"/>
    </source>
</evidence>
<name>A0A075FMJ9_9EURY</name>
<feature type="coiled-coil region" evidence="1">
    <location>
        <begin position="37"/>
        <end position="141"/>
    </location>
</feature>
<dbReference type="EMBL" id="KF900366">
    <property type="protein sequence ID" value="AIE92473.1"/>
    <property type="molecule type" value="Genomic_DNA"/>
</dbReference>
<keyword evidence="1" id="KW-0175">Coiled coil</keyword>
<reference evidence="3" key="1">
    <citation type="journal article" date="2014" name="Genome Biol. Evol.">
        <title>Pangenome evidence for extensive interdomain horizontal transfer affecting lineage core and shell genes in uncultured planktonic thaumarchaeota and euryarchaeota.</title>
        <authorList>
            <person name="Deschamps P."/>
            <person name="Zivanovic Y."/>
            <person name="Moreira D."/>
            <person name="Rodriguez-Valera F."/>
            <person name="Lopez-Garcia P."/>
        </authorList>
    </citation>
    <scope>NUCLEOTIDE SEQUENCE</scope>
</reference>
<sequence length="217" mass="25612">MLFGERVIRRGERWDTPRDTMSDDDGDSGTLTPEVRLRQLEDRLSDETERLVKLYDAYEQQEKEIVGLKTEIEVLEKEAVDKEIAREGLEALISQKDNRIRDLEVEGSTSSQRVKYLEPELEKMEEKYSREKERLSRVFEIAEELDGDLRLAVAEMKARDDWYVDHMQIFEDLNRAIKTRYDMIENAVEAERKSSHLQRALKDRLDEILNASNEEEE</sequence>
<protein>
    <submittedName>
        <fullName evidence="3">Chromosome segregation ATPases</fullName>
    </submittedName>
</protein>
<proteinExistence type="predicted"/>
<feature type="region of interest" description="Disordered" evidence="2">
    <location>
        <begin position="13"/>
        <end position="32"/>
    </location>
</feature>